<feature type="compositionally biased region" description="Polar residues" evidence="5">
    <location>
        <begin position="81"/>
        <end position="103"/>
    </location>
</feature>
<comment type="similarity">
    <text evidence="1">Belongs to the indoleamine 2,3-dioxygenase family.</text>
</comment>
<dbReference type="GO" id="GO:0046872">
    <property type="term" value="F:metal ion binding"/>
    <property type="evidence" value="ECO:0007669"/>
    <property type="project" value="UniProtKB-KW"/>
</dbReference>
<dbReference type="OrthoDB" id="540174at2759"/>
<dbReference type="GO" id="GO:0034354">
    <property type="term" value="P:'de novo' NAD+ biosynthetic process from L-tryptophan"/>
    <property type="evidence" value="ECO:0007669"/>
    <property type="project" value="TreeGrafter"/>
</dbReference>
<dbReference type="Gene3D" id="1.20.58.480">
    <property type="match status" value="1"/>
</dbReference>
<comment type="caution">
    <text evidence="6">The sequence shown here is derived from an EMBL/GenBank/DDBJ whole genome shotgun (WGS) entry which is preliminary data.</text>
</comment>
<gene>
    <name evidence="6" type="ORF">NLJ89_g8399</name>
</gene>
<dbReference type="GO" id="GO:0020037">
    <property type="term" value="F:heme binding"/>
    <property type="evidence" value="ECO:0007669"/>
    <property type="project" value="InterPro"/>
</dbReference>
<dbReference type="PANTHER" id="PTHR28657">
    <property type="entry name" value="INDOLEAMINE 2,3-DIOXYGENASE"/>
    <property type="match status" value="1"/>
</dbReference>
<dbReference type="AlphaFoldDB" id="A0A9W8JUI1"/>
<keyword evidence="2 4" id="KW-0479">Metal-binding</keyword>
<dbReference type="InterPro" id="IPR037217">
    <property type="entry name" value="Trp/Indoleamine_2_3_dOase-like"/>
</dbReference>
<dbReference type="GO" id="GO:0019441">
    <property type="term" value="P:L-tryptophan catabolic process to kynurenine"/>
    <property type="evidence" value="ECO:0007669"/>
    <property type="project" value="InterPro"/>
</dbReference>
<dbReference type="PANTHER" id="PTHR28657:SF5">
    <property type="entry name" value="INDOLEAMINE 2,3-DIOXYGENASE"/>
    <property type="match status" value="1"/>
</dbReference>
<evidence type="ECO:0000256" key="3">
    <source>
        <dbReference type="ARBA" id="ARBA00023004"/>
    </source>
</evidence>
<evidence type="ECO:0000313" key="6">
    <source>
        <dbReference type="EMBL" id="KAJ3503507.1"/>
    </source>
</evidence>
<keyword evidence="4" id="KW-0349">Heme</keyword>
<evidence type="ECO:0000313" key="7">
    <source>
        <dbReference type="Proteomes" id="UP001148786"/>
    </source>
</evidence>
<evidence type="ECO:0000256" key="1">
    <source>
        <dbReference type="ARBA" id="ARBA00007119"/>
    </source>
</evidence>
<keyword evidence="7" id="KW-1185">Reference proteome</keyword>
<keyword evidence="3 4" id="KW-0408">Iron</keyword>
<organism evidence="6 7">
    <name type="scientific">Agrocybe chaxingu</name>
    <dbReference type="NCBI Taxonomy" id="84603"/>
    <lineage>
        <taxon>Eukaryota</taxon>
        <taxon>Fungi</taxon>
        <taxon>Dikarya</taxon>
        <taxon>Basidiomycota</taxon>
        <taxon>Agaricomycotina</taxon>
        <taxon>Agaricomycetes</taxon>
        <taxon>Agaricomycetidae</taxon>
        <taxon>Agaricales</taxon>
        <taxon>Agaricineae</taxon>
        <taxon>Strophariaceae</taxon>
        <taxon>Agrocybe</taxon>
    </lineage>
</organism>
<dbReference type="GO" id="GO:0033754">
    <property type="term" value="F:indoleamine 2,3-dioxygenase activity"/>
    <property type="evidence" value="ECO:0007669"/>
    <property type="project" value="TreeGrafter"/>
</dbReference>
<proteinExistence type="inferred from homology"/>
<dbReference type="InterPro" id="IPR000898">
    <property type="entry name" value="Indolamine_dOase"/>
</dbReference>
<dbReference type="GO" id="GO:0005737">
    <property type="term" value="C:cytoplasm"/>
    <property type="evidence" value="ECO:0007669"/>
    <property type="project" value="TreeGrafter"/>
</dbReference>
<dbReference type="SUPFAM" id="SSF140959">
    <property type="entry name" value="Indolic compounds 2,3-dioxygenase-like"/>
    <property type="match status" value="1"/>
</dbReference>
<sequence>MQIYMPRHHRAFLAHLANNPRPLRDLVFTAATSDDGQTKEGAALLEAYNAAVMALKEFRDAHMIIVTLYVIGPARHAQKALQESGQPIPTASDYVQQAPNDNSTGKDQEGLKGTGGTDLVQFLKGVRDQTKEAVIKI</sequence>
<dbReference type="EMBL" id="JANKHO010001132">
    <property type="protein sequence ID" value="KAJ3503507.1"/>
    <property type="molecule type" value="Genomic_DNA"/>
</dbReference>
<accession>A0A9W8JUI1</accession>
<evidence type="ECO:0000256" key="4">
    <source>
        <dbReference type="PIRSR" id="PIRSR600898-1"/>
    </source>
</evidence>
<dbReference type="Proteomes" id="UP001148786">
    <property type="component" value="Unassembled WGS sequence"/>
</dbReference>
<name>A0A9W8JUI1_9AGAR</name>
<feature type="binding site" description="proximal binding residue" evidence="4">
    <location>
        <position position="62"/>
    </location>
    <ligand>
        <name>heme b</name>
        <dbReference type="ChEBI" id="CHEBI:60344"/>
    </ligand>
    <ligandPart>
        <name>Fe</name>
        <dbReference type="ChEBI" id="CHEBI:18248"/>
    </ligandPart>
</feature>
<protein>
    <submittedName>
        <fullName evidence="6">Uncharacterized protein</fullName>
    </submittedName>
</protein>
<feature type="region of interest" description="Disordered" evidence="5">
    <location>
        <begin position="79"/>
        <end position="113"/>
    </location>
</feature>
<evidence type="ECO:0000256" key="5">
    <source>
        <dbReference type="SAM" id="MobiDB-lite"/>
    </source>
</evidence>
<reference evidence="6" key="1">
    <citation type="submission" date="2022-07" db="EMBL/GenBank/DDBJ databases">
        <title>Genome Sequence of Agrocybe chaxingu.</title>
        <authorList>
            <person name="Buettner E."/>
        </authorList>
    </citation>
    <scope>NUCLEOTIDE SEQUENCE</scope>
    <source>
        <strain evidence="6">MP-N11</strain>
    </source>
</reference>
<evidence type="ECO:0000256" key="2">
    <source>
        <dbReference type="ARBA" id="ARBA00022723"/>
    </source>
</evidence>
<dbReference type="Pfam" id="PF01231">
    <property type="entry name" value="IDO"/>
    <property type="match status" value="1"/>
</dbReference>